<feature type="compositionally biased region" description="Acidic residues" evidence="1">
    <location>
        <begin position="72"/>
        <end position="81"/>
    </location>
</feature>
<comment type="caution">
    <text evidence="2">The sequence shown here is derived from an EMBL/GenBank/DDBJ whole genome shotgun (WGS) entry which is preliminary data.</text>
</comment>
<dbReference type="AlphaFoldDB" id="A0A9P3H6R0"/>
<feature type="compositionally biased region" description="Low complexity" evidence="1">
    <location>
        <begin position="11"/>
        <end position="21"/>
    </location>
</feature>
<reference evidence="2" key="1">
    <citation type="submission" date="2021-11" db="EMBL/GenBank/DDBJ databases">
        <authorList>
            <person name="Herlambang A."/>
            <person name="Guo Y."/>
            <person name="Takashima Y."/>
            <person name="Nishizawa T."/>
        </authorList>
    </citation>
    <scope>NUCLEOTIDE SEQUENCE</scope>
    <source>
        <strain evidence="2">E1425</strain>
    </source>
</reference>
<feature type="region of interest" description="Disordered" evidence="1">
    <location>
        <begin position="1"/>
        <end position="29"/>
    </location>
</feature>
<feature type="region of interest" description="Disordered" evidence="1">
    <location>
        <begin position="433"/>
        <end position="452"/>
    </location>
</feature>
<feature type="compositionally biased region" description="Polar residues" evidence="1">
    <location>
        <begin position="150"/>
        <end position="159"/>
    </location>
</feature>
<feature type="compositionally biased region" description="Low complexity" evidence="1">
    <location>
        <begin position="185"/>
        <end position="204"/>
    </location>
</feature>
<evidence type="ECO:0000256" key="1">
    <source>
        <dbReference type="SAM" id="MobiDB-lite"/>
    </source>
</evidence>
<name>A0A9P3H6R0_9FUNG</name>
<dbReference type="OrthoDB" id="2402445at2759"/>
<accession>A0A9P3H6R0</accession>
<keyword evidence="3" id="KW-1185">Reference proteome</keyword>
<dbReference type="Proteomes" id="UP000827284">
    <property type="component" value="Unassembled WGS sequence"/>
</dbReference>
<dbReference type="EMBL" id="BQFW01000004">
    <property type="protein sequence ID" value="GJJ70757.1"/>
    <property type="molecule type" value="Genomic_DNA"/>
</dbReference>
<feature type="region of interest" description="Disordered" evidence="1">
    <location>
        <begin position="52"/>
        <end position="91"/>
    </location>
</feature>
<feature type="region of interest" description="Disordered" evidence="1">
    <location>
        <begin position="331"/>
        <end position="388"/>
    </location>
</feature>
<protein>
    <submittedName>
        <fullName evidence="2">Uncharacterized protein</fullName>
    </submittedName>
</protein>
<reference evidence="2" key="2">
    <citation type="journal article" date="2022" name="Microbiol. Resour. Announc.">
        <title>Whole-Genome Sequence of Entomortierella parvispora E1425, a Mucoromycotan Fungus Associated with Burkholderiaceae-Related Endosymbiotic Bacteria.</title>
        <authorList>
            <person name="Herlambang A."/>
            <person name="Guo Y."/>
            <person name="Takashima Y."/>
            <person name="Narisawa K."/>
            <person name="Ohta H."/>
            <person name="Nishizawa T."/>
        </authorList>
    </citation>
    <scope>NUCLEOTIDE SEQUENCE</scope>
    <source>
        <strain evidence="2">E1425</strain>
    </source>
</reference>
<evidence type="ECO:0000313" key="2">
    <source>
        <dbReference type="EMBL" id="GJJ70757.1"/>
    </source>
</evidence>
<gene>
    <name evidence="2" type="ORF">EMPS_03107</name>
</gene>
<sequence length="536" mass="58137">MAAQMKKRPPSDSSMNDSNPSLFVRHHRRSVDRVWPPALEVRIARLSIDEGSSRRASIIPVPPGLPTHQEAPDDVETDDGSEPTTEKAPLSGNRAVAAAFHFKEGVVAKESGSGSVLEAKNKRRGSIMGPLSPSSHLGIQHNPHIDIRYNKQQKSPSKQGQEDYFSFPGHHNKGRSVDSIDLNGSNSKSSKSSSWDSNASMKNSAPDSADVVSPGSARRLRSCSVVYTESPMILNTNEFGDDLFGKQHTMDLGSSSTISIDSPYITDWVDSTILSTGVVVESPITDAPTLHHRRPEYHENGLFPADYTFGGGSGNTGRIISDPLVASAMKKPKNPLSAASSQSVSPLGLAPSRSPAPKRSRSPLGELSLNTINDNSNSSRGNGIQSSGLRIQSSMVDRVELSSPRVLDILPSDEQDRWKSPTLSALASPVLGAARSRGQSPSLRPHHSRHHSHNGIIMNVQNVSGKNQAWQPTFEPNEIEVEMPSIEARDEIPLQDIWRMEDEERKDRLATGAVGEQHAHEEAQLIQKAIHTADPA</sequence>
<proteinExistence type="predicted"/>
<feature type="compositionally biased region" description="Polar residues" evidence="1">
    <location>
        <begin position="368"/>
        <end position="388"/>
    </location>
</feature>
<organism evidence="2 3">
    <name type="scientific">Entomortierella parvispora</name>
    <dbReference type="NCBI Taxonomy" id="205924"/>
    <lineage>
        <taxon>Eukaryota</taxon>
        <taxon>Fungi</taxon>
        <taxon>Fungi incertae sedis</taxon>
        <taxon>Mucoromycota</taxon>
        <taxon>Mortierellomycotina</taxon>
        <taxon>Mortierellomycetes</taxon>
        <taxon>Mortierellales</taxon>
        <taxon>Mortierellaceae</taxon>
        <taxon>Entomortierella</taxon>
    </lineage>
</organism>
<evidence type="ECO:0000313" key="3">
    <source>
        <dbReference type="Proteomes" id="UP000827284"/>
    </source>
</evidence>
<feature type="region of interest" description="Disordered" evidence="1">
    <location>
        <begin position="110"/>
        <end position="215"/>
    </location>
</feature>